<evidence type="ECO:0000259" key="2">
    <source>
        <dbReference type="Pfam" id="PF24395"/>
    </source>
</evidence>
<organism evidence="3 4">
    <name type="scientific">Leptospira ognonensis</name>
    <dbReference type="NCBI Taxonomy" id="2484945"/>
    <lineage>
        <taxon>Bacteria</taxon>
        <taxon>Pseudomonadati</taxon>
        <taxon>Spirochaetota</taxon>
        <taxon>Spirochaetia</taxon>
        <taxon>Leptospirales</taxon>
        <taxon>Leptospiraceae</taxon>
        <taxon>Leptospira</taxon>
    </lineage>
</organism>
<gene>
    <name evidence="3" type="ORF">EHQ58_18470</name>
</gene>
<dbReference type="EMBL" id="RQGD01000050">
    <property type="protein sequence ID" value="TGL55694.1"/>
    <property type="molecule type" value="Genomic_DNA"/>
</dbReference>
<dbReference type="Pfam" id="PF24395">
    <property type="entry name" value="OLD-like_TOPRIM_1"/>
    <property type="match status" value="1"/>
</dbReference>
<feature type="domain" description="PRTase-CE" evidence="1">
    <location>
        <begin position="31"/>
        <end position="273"/>
    </location>
</feature>
<dbReference type="RefSeq" id="WP_135625553.1">
    <property type="nucleotide sequence ID" value="NZ_RQGD01000050.1"/>
</dbReference>
<feature type="domain" description="OLD-like TOPRIM" evidence="2">
    <location>
        <begin position="304"/>
        <end position="467"/>
    </location>
</feature>
<protein>
    <submittedName>
        <fullName evidence="3">Phosphoribosyltransferase</fullName>
    </submittedName>
</protein>
<dbReference type="Pfam" id="PF24390">
    <property type="entry name" value="PRTase-CE"/>
    <property type="match status" value="1"/>
</dbReference>
<dbReference type="AlphaFoldDB" id="A0A4R9JVX9"/>
<dbReference type="CDD" id="cd06223">
    <property type="entry name" value="PRTases_typeI"/>
    <property type="match status" value="1"/>
</dbReference>
<dbReference type="GO" id="GO:0016757">
    <property type="term" value="F:glycosyltransferase activity"/>
    <property type="evidence" value="ECO:0007669"/>
    <property type="project" value="UniProtKB-KW"/>
</dbReference>
<reference evidence="3" key="1">
    <citation type="journal article" date="2019" name="PLoS Negl. Trop. Dis.">
        <title>Revisiting the worldwide diversity of Leptospira species in the environment.</title>
        <authorList>
            <person name="Vincent A.T."/>
            <person name="Schiettekatte O."/>
            <person name="Bourhy P."/>
            <person name="Veyrier F.J."/>
            <person name="Picardeau M."/>
        </authorList>
    </citation>
    <scope>NUCLEOTIDE SEQUENCE [LARGE SCALE GENOMIC DNA]</scope>
    <source>
        <strain evidence="3">201702476</strain>
    </source>
</reference>
<evidence type="ECO:0000313" key="3">
    <source>
        <dbReference type="EMBL" id="TGL55694.1"/>
    </source>
</evidence>
<evidence type="ECO:0000259" key="1">
    <source>
        <dbReference type="Pfam" id="PF24390"/>
    </source>
</evidence>
<dbReference type="InterPro" id="IPR057056">
    <property type="entry name" value="OLD-like_TOPRIM_dom"/>
</dbReference>
<proteinExistence type="predicted"/>
<dbReference type="InterPro" id="IPR000836">
    <property type="entry name" value="PRTase_dom"/>
</dbReference>
<name>A0A4R9JVX9_9LEPT</name>
<accession>A0A4R9JVX9</accession>
<comment type="caution">
    <text evidence="3">The sequence shown here is derived from an EMBL/GenBank/DDBJ whole genome shotgun (WGS) entry which is preliminary data.</text>
</comment>
<dbReference type="InterPro" id="IPR056920">
    <property type="entry name" value="PRTase-CE"/>
</dbReference>
<keyword evidence="4" id="KW-1185">Reference proteome</keyword>
<evidence type="ECO:0000313" key="4">
    <source>
        <dbReference type="Proteomes" id="UP000297693"/>
    </source>
</evidence>
<keyword evidence="3" id="KW-0328">Glycosyltransferase</keyword>
<keyword evidence="3" id="KW-0808">Transferase</keyword>
<dbReference type="Proteomes" id="UP000297693">
    <property type="component" value="Unassembled WGS sequence"/>
</dbReference>
<sequence length="473" mass="54702">MKYPKIINDKLEEINKIIETWNVQINQAEVIKWILQYDNEDLDIAFRIIKNLNVIGFDELQNALSIAFSKLERKSIDKNTKITSKNTLFAGVGEAGKSGSMISYNFRIINELSEENFLDEESLVHIEEGRVENIVLVDDIISSGDQSTKEIIKLRETLIPLGINNFFLLTALGMKSGIKKVEEETGAHVFSAFEYDITDTINSFDSPFYEGLEFESRKRLKSRLEYYGKICNPKAPLGYGNTGGLTVFYYNTPNSTIPHIWGSLNSWIPLFKRTRKINGIDSYFKQFENLQSHKSKDSKKSKELNIFVEGKNDEIFIECLSDFILAETEYKKLNVISLGSVFTSQKLIDNLNKTQSSYIFLIEDFSDIDKNYNTKLIEIYKTIPHVKLKPLGFYFDIISMVDDKEFIGLFQDSLRKESGLIIDRQFLQEFEHRILRRLPPSIRENMVRKLVKNHPSKENINQLVNEIKQAIKK</sequence>
<dbReference type="OrthoDB" id="2084254at2"/>